<reference evidence="2 3" key="1">
    <citation type="submission" date="2020-07" db="EMBL/GenBank/DDBJ databases">
        <title>Complete genome and description of Selenomonas timonensis sp. nov., a new bacterium isolated from a gingivitis subject.</title>
        <authorList>
            <person name="Antezack A."/>
        </authorList>
    </citation>
    <scope>NUCLEOTIDE SEQUENCE [LARGE SCALE GENOMIC DNA]</scope>
    <source>
        <strain evidence="2 3">Marseille-Q3039</strain>
    </source>
</reference>
<accession>A0A7G7VKN1</accession>
<protein>
    <submittedName>
        <fullName evidence="2">Gamma-glutamylcyclotransferase</fullName>
    </submittedName>
</protein>
<gene>
    <name evidence="2" type="ORF">H1B31_01555</name>
</gene>
<evidence type="ECO:0000259" key="1">
    <source>
        <dbReference type="Pfam" id="PF06094"/>
    </source>
</evidence>
<dbReference type="Proteomes" id="UP000515480">
    <property type="component" value="Chromosome"/>
</dbReference>
<dbReference type="Gene3D" id="3.10.490.10">
    <property type="entry name" value="Gamma-glutamyl cyclotransferase-like"/>
    <property type="match status" value="1"/>
</dbReference>
<dbReference type="KEGG" id="stim:H1B31_01555"/>
<dbReference type="InterPro" id="IPR009288">
    <property type="entry name" value="AIG2-like_dom"/>
</dbReference>
<dbReference type="GO" id="GO:0016740">
    <property type="term" value="F:transferase activity"/>
    <property type="evidence" value="ECO:0007669"/>
    <property type="project" value="UniProtKB-KW"/>
</dbReference>
<feature type="domain" description="Gamma-glutamylcyclotransferase AIG2-like" evidence="1">
    <location>
        <begin position="8"/>
        <end position="114"/>
    </location>
</feature>
<name>A0A7G7VKN1_9FIRM</name>
<keyword evidence="2" id="KW-0808">Transferase</keyword>
<sequence>MMKRLYAAYGSNLNVAAMRERCPNAVIVGTAQLADTALEYRGSPPRVYLTVTEKKGATTPLGIWSVTESDEKALDSYEIFPALYRKEVRHVQLMERETGVIKDTAVFLYTMVDGMPLGTPDADYVAACRAGFEDFGFDPHILDCAARK</sequence>
<dbReference type="Pfam" id="PF06094">
    <property type="entry name" value="GGACT"/>
    <property type="match status" value="1"/>
</dbReference>
<organism evidence="2 3">
    <name type="scientific">Selenomonas timonae</name>
    <dbReference type="NCBI Taxonomy" id="2754044"/>
    <lineage>
        <taxon>Bacteria</taxon>
        <taxon>Bacillati</taxon>
        <taxon>Bacillota</taxon>
        <taxon>Negativicutes</taxon>
        <taxon>Selenomonadales</taxon>
        <taxon>Selenomonadaceae</taxon>
        <taxon>Selenomonas</taxon>
    </lineage>
</organism>
<evidence type="ECO:0000313" key="3">
    <source>
        <dbReference type="Proteomes" id="UP000515480"/>
    </source>
</evidence>
<dbReference type="RefSeq" id="WP_185980617.1">
    <property type="nucleotide sequence ID" value="NZ_CP060204.1"/>
</dbReference>
<dbReference type="AlphaFoldDB" id="A0A7G7VKN1"/>
<dbReference type="SUPFAM" id="SSF110857">
    <property type="entry name" value="Gamma-glutamyl cyclotransferase-like"/>
    <property type="match status" value="1"/>
</dbReference>
<dbReference type="InterPro" id="IPR013024">
    <property type="entry name" value="GGCT-like"/>
</dbReference>
<keyword evidence="3" id="KW-1185">Reference proteome</keyword>
<dbReference type="InterPro" id="IPR036568">
    <property type="entry name" value="GGCT-like_sf"/>
</dbReference>
<evidence type="ECO:0000313" key="2">
    <source>
        <dbReference type="EMBL" id="QNH54674.1"/>
    </source>
</evidence>
<proteinExistence type="predicted"/>
<dbReference type="CDD" id="cd06661">
    <property type="entry name" value="GGCT_like"/>
    <property type="match status" value="1"/>
</dbReference>
<dbReference type="EMBL" id="CP060204">
    <property type="protein sequence ID" value="QNH54674.1"/>
    <property type="molecule type" value="Genomic_DNA"/>
</dbReference>